<dbReference type="InterPro" id="IPR005625">
    <property type="entry name" value="PepSY-ass_TM"/>
</dbReference>
<keyword evidence="1" id="KW-0472">Membrane</keyword>
<gene>
    <name evidence="2" type="ORF">SAMN05443662_1467</name>
</gene>
<organism evidence="2 3">
    <name type="scientific">Sulfurivirga caldicuralii</name>
    <dbReference type="NCBI Taxonomy" id="364032"/>
    <lineage>
        <taxon>Bacteria</taxon>
        <taxon>Pseudomonadati</taxon>
        <taxon>Pseudomonadota</taxon>
        <taxon>Gammaproteobacteria</taxon>
        <taxon>Thiotrichales</taxon>
        <taxon>Piscirickettsiaceae</taxon>
        <taxon>Sulfurivirga</taxon>
    </lineage>
</organism>
<sequence length="233" mass="26008">MKWRRFHHALALTGAIILLFLTGTGLLLNHSHDLKLDQRLLPNAIATYLMDAQHPHIRQSWMLAKTPIVSTDAGSLVSPHWLEEITRISVYTLSIGWLVVAGEKLFLYDKNGALITQLGKPPGQLAEAWPITFDDEKTGCSQLDMATLQWHPCSRPPVASTLPLPAQASASLMAREQVLQAWKRAQHLSWETLLLKLHNGTLFGRAGPWLLDAFGLLIIAMILSGLALRRRKH</sequence>
<dbReference type="EMBL" id="FSRE01000003">
    <property type="protein sequence ID" value="SIO10264.1"/>
    <property type="molecule type" value="Genomic_DNA"/>
</dbReference>
<keyword evidence="1" id="KW-0812">Transmembrane</keyword>
<accession>A0A1N6GRV2</accession>
<evidence type="ECO:0000256" key="1">
    <source>
        <dbReference type="SAM" id="Phobius"/>
    </source>
</evidence>
<evidence type="ECO:0000313" key="3">
    <source>
        <dbReference type="Proteomes" id="UP000198461"/>
    </source>
</evidence>
<reference evidence="3" key="1">
    <citation type="submission" date="2016-11" db="EMBL/GenBank/DDBJ databases">
        <authorList>
            <person name="Varghese N."/>
            <person name="Submissions S."/>
        </authorList>
    </citation>
    <scope>NUCLEOTIDE SEQUENCE [LARGE SCALE GENOMIC DNA]</scope>
    <source>
        <strain evidence="3">DSM 17737</strain>
    </source>
</reference>
<dbReference type="OrthoDB" id="9204737at2"/>
<dbReference type="Pfam" id="PF03929">
    <property type="entry name" value="PepSY_TM"/>
    <property type="match status" value="1"/>
</dbReference>
<keyword evidence="3" id="KW-1185">Reference proteome</keyword>
<dbReference type="Proteomes" id="UP000198461">
    <property type="component" value="Unassembled WGS sequence"/>
</dbReference>
<keyword evidence="1" id="KW-1133">Transmembrane helix</keyword>
<dbReference type="STRING" id="364032.SAMN05443662_1467"/>
<dbReference type="RefSeq" id="WP_074201718.1">
    <property type="nucleotide sequence ID" value="NZ_FSRE01000003.1"/>
</dbReference>
<name>A0A1N6GRV2_9GAMM</name>
<feature type="transmembrane region" description="Helical" evidence="1">
    <location>
        <begin position="209"/>
        <end position="228"/>
    </location>
</feature>
<dbReference type="AlphaFoldDB" id="A0A1N6GRV2"/>
<protein>
    <submittedName>
        <fullName evidence="2">PepSY-associated TM region</fullName>
    </submittedName>
</protein>
<proteinExistence type="predicted"/>
<evidence type="ECO:0000313" key="2">
    <source>
        <dbReference type="EMBL" id="SIO10264.1"/>
    </source>
</evidence>